<keyword evidence="3" id="KW-1185">Reference proteome</keyword>
<evidence type="ECO:0000256" key="1">
    <source>
        <dbReference type="SAM" id="Phobius"/>
    </source>
</evidence>
<keyword evidence="1" id="KW-0472">Membrane</keyword>
<keyword evidence="1" id="KW-1133">Transmembrane helix</keyword>
<gene>
    <name evidence="2" type="ordered locus">WS1228</name>
</gene>
<dbReference type="KEGG" id="wsu:WS1228"/>
<dbReference type="RefSeq" id="WP_011139097.1">
    <property type="nucleotide sequence ID" value="NC_005090.1"/>
</dbReference>
<reference evidence="2 3" key="1">
    <citation type="journal article" date="2003" name="Proc. Natl. Acad. Sci. U.S.A.">
        <title>Complete genome sequence and analysis of Wolinella succinogenes.</title>
        <authorList>
            <person name="Baar C."/>
            <person name="Eppinger M."/>
            <person name="Raddatz G."/>
            <person name="Simon JM."/>
            <person name="Lanz C."/>
            <person name="Klimmek O."/>
            <person name="Nandakumar R."/>
            <person name="Gross R."/>
            <person name="Rosinus A."/>
            <person name="Keller H."/>
            <person name="Jagtap P."/>
            <person name="Linke B."/>
            <person name="Meyer F."/>
            <person name="Lederer H."/>
            <person name="Schuster S.C."/>
        </authorList>
    </citation>
    <scope>NUCLEOTIDE SEQUENCE [LARGE SCALE GENOMIC DNA]</scope>
    <source>
        <strain evidence="3">ATCC 29543 / DSM 1740 / CCUG 13145 / JCM 31913 / LMG 7466 / NCTC 11488 / FDC 602W</strain>
    </source>
</reference>
<accession>Q7MRM0</accession>
<dbReference type="EMBL" id="BX571660">
    <property type="protein sequence ID" value="CAE10309.1"/>
    <property type="molecule type" value="Genomic_DNA"/>
</dbReference>
<dbReference type="AlphaFoldDB" id="Q7MRM0"/>
<evidence type="ECO:0000313" key="2">
    <source>
        <dbReference type="EMBL" id="CAE10309.1"/>
    </source>
</evidence>
<feature type="transmembrane region" description="Helical" evidence="1">
    <location>
        <begin position="73"/>
        <end position="94"/>
    </location>
</feature>
<proteinExistence type="predicted"/>
<name>Q7MRM0_WOLSU</name>
<evidence type="ECO:0000313" key="3">
    <source>
        <dbReference type="Proteomes" id="UP000000422"/>
    </source>
</evidence>
<feature type="transmembrane region" description="Helical" evidence="1">
    <location>
        <begin position="44"/>
        <end position="66"/>
    </location>
</feature>
<feature type="transmembrane region" description="Helical" evidence="1">
    <location>
        <begin position="100"/>
        <end position="125"/>
    </location>
</feature>
<feature type="transmembrane region" description="Helical" evidence="1">
    <location>
        <begin position="20"/>
        <end position="38"/>
    </location>
</feature>
<keyword evidence="1" id="KW-0812">Transmembrane</keyword>
<organism evidence="3">
    <name type="scientific">Wolinella succinogenes (strain ATCC 29543 / DSM 1740 / CCUG 13145 / JCM 31913 / LMG 7466 / NCTC 11488 / FDC 602W)</name>
    <name type="common">Vibrio succinogenes</name>
    <dbReference type="NCBI Taxonomy" id="273121"/>
    <lineage>
        <taxon>Bacteria</taxon>
        <taxon>Pseudomonadati</taxon>
        <taxon>Campylobacterota</taxon>
        <taxon>Epsilonproteobacteria</taxon>
        <taxon>Campylobacterales</taxon>
        <taxon>Helicobacteraceae</taxon>
        <taxon>Wolinella</taxon>
    </lineage>
</organism>
<dbReference type="HOGENOM" id="CLU_1916237_0_0_7"/>
<protein>
    <submittedName>
        <fullName evidence="2">Uncharacterized protein</fullName>
    </submittedName>
</protein>
<dbReference type="Proteomes" id="UP000000422">
    <property type="component" value="Chromosome"/>
</dbReference>
<sequence length="132" mass="14937">MEFLYQKPWDSASWEAYVKMSALALMLSVFLMMGLMYVAMGSLILPQIILGVVFTLIFVALIYFLRRNVVGKIFAVLFLVLIVVGTITEVSSVLESELAIGFVLVDLILQFAKLYAITRLTILLFDYKRLAE</sequence>
<dbReference type="STRING" id="273121.WS1228"/>